<reference evidence="1 2" key="1">
    <citation type="submission" date="2014-02" db="EMBL/GenBank/DDBJ databases">
        <authorList>
            <person name="Sibley D."/>
            <person name="Venepally P."/>
            <person name="Karamycheva S."/>
            <person name="Hadjithomas M."/>
            <person name="Khan A."/>
            <person name="Brunk B."/>
            <person name="Roos D."/>
            <person name="Caler E."/>
            <person name="Lorenzi H."/>
        </authorList>
    </citation>
    <scope>NUCLEOTIDE SEQUENCE [LARGE SCALE GENOMIC DNA]</scope>
    <source>
        <strain evidence="1 2">GAB2-2007-GAL-DOM2</strain>
    </source>
</reference>
<dbReference type="AlphaFoldDB" id="A0A086KGL6"/>
<gene>
    <name evidence="1" type="ORF">TGDOM2_271037</name>
</gene>
<evidence type="ECO:0000313" key="2">
    <source>
        <dbReference type="Proteomes" id="UP000028837"/>
    </source>
</evidence>
<name>A0A086KGL6_TOXGO</name>
<dbReference type="Proteomes" id="UP000028837">
    <property type="component" value="Unassembled WGS sequence"/>
</dbReference>
<accession>A0A086KGL6</accession>
<sequence>MSPSQWAVERYTVCVATASDSFSVCVADRRQKRQFFYRNASLRSTWLLLTEKTPVPPLGYRFPACLSLTLFGMCTLPGIGEIRHSSSPSIRVTAPSPSPLCLQMFRCYFRVGTGLRGFGDWRRLSAGELYEVLS</sequence>
<dbReference type="OrthoDB" id="10409083at2759"/>
<dbReference type="EMBL" id="AHZU02000508">
    <property type="protein sequence ID" value="KFG43534.1"/>
    <property type="molecule type" value="Genomic_DNA"/>
</dbReference>
<proteinExistence type="predicted"/>
<protein>
    <submittedName>
        <fullName evidence="1">Uncharacterized protein</fullName>
    </submittedName>
</protein>
<comment type="caution">
    <text evidence="1">The sequence shown here is derived from an EMBL/GenBank/DDBJ whole genome shotgun (WGS) entry which is preliminary data.</text>
</comment>
<organism evidence="1 2">
    <name type="scientific">Toxoplasma gondii GAB2-2007-GAL-DOM2</name>
    <dbReference type="NCBI Taxonomy" id="1130820"/>
    <lineage>
        <taxon>Eukaryota</taxon>
        <taxon>Sar</taxon>
        <taxon>Alveolata</taxon>
        <taxon>Apicomplexa</taxon>
        <taxon>Conoidasida</taxon>
        <taxon>Coccidia</taxon>
        <taxon>Eucoccidiorida</taxon>
        <taxon>Eimeriorina</taxon>
        <taxon>Sarcocystidae</taxon>
        <taxon>Toxoplasma</taxon>
    </lineage>
</organism>
<dbReference type="VEuPathDB" id="ToxoDB:TGDOM2_271037"/>
<evidence type="ECO:0000313" key="1">
    <source>
        <dbReference type="EMBL" id="KFG43534.1"/>
    </source>
</evidence>